<reference evidence="3" key="1">
    <citation type="submission" date="2018-08" db="EMBL/GenBank/DDBJ databases">
        <title>Mucilaginibacter sp. MYSH2.</title>
        <authorList>
            <person name="Seo T."/>
        </authorList>
    </citation>
    <scope>NUCLEOTIDE SEQUENCE [LARGE SCALE GENOMIC DNA]</scope>
    <source>
        <strain evidence="3">KIRAN</strain>
    </source>
</reference>
<organism evidence="2 3">
    <name type="scientific">Pontibacter oryzae</name>
    <dbReference type="NCBI Taxonomy" id="2304593"/>
    <lineage>
        <taxon>Bacteria</taxon>
        <taxon>Pseudomonadati</taxon>
        <taxon>Bacteroidota</taxon>
        <taxon>Cytophagia</taxon>
        <taxon>Cytophagales</taxon>
        <taxon>Hymenobacteraceae</taxon>
        <taxon>Pontibacter</taxon>
    </lineage>
</organism>
<keyword evidence="3" id="KW-1185">Reference proteome</keyword>
<dbReference type="OrthoDB" id="652507at2"/>
<evidence type="ECO:0008006" key="4">
    <source>
        <dbReference type="Google" id="ProtNLM"/>
    </source>
</evidence>
<keyword evidence="1" id="KW-0732">Signal</keyword>
<proteinExistence type="predicted"/>
<sequence>MLFYLKKRLNALAVLLCTLLGACNTIAEITPKAAEPGIVDLAVVYTIAKGGHYSDKNTYKQLNATSLKFQVLFDSSAVYTSKSPNNQGDINKLYGFSDCGSFHHVNSARFGWRWYNNRLELLGYTYVNKQVKYELITEVAIGESILCELNVEEEQYRFTVGEKEVVLPRACSGSVNGYQLYPYFGGDETAPHEIKIKIAEVD</sequence>
<evidence type="ECO:0000256" key="1">
    <source>
        <dbReference type="SAM" id="SignalP"/>
    </source>
</evidence>
<dbReference type="RefSeq" id="WP_119431335.1">
    <property type="nucleotide sequence ID" value="NZ_QWGE01000002.1"/>
</dbReference>
<dbReference type="PROSITE" id="PS51257">
    <property type="entry name" value="PROKAR_LIPOPROTEIN"/>
    <property type="match status" value="1"/>
</dbReference>
<evidence type="ECO:0000313" key="3">
    <source>
        <dbReference type="Proteomes" id="UP000266005"/>
    </source>
</evidence>
<protein>
    <recommendedName>
        <fullName evidence="4">Lipoprotein</fullName>
    </recommendedName>
</protein>
<feature type="signal peptide" evidence="1">
    <location>
        <begin position="1"/>
        <end position="27"/>
    </location>
</feature>
<evidence type="ECO:0000313" key="2">
    <source>
        <dbReference type="EMBL" id="RIJ41587.1"/>
    </source>
</evidence>
<dbReference type="AlphaFoldDB" id="A0A399SI96"/>
<name>A0A399SI96_9BACT</name>
<dbReference type="EMBL" id="QWGE01000002">
    <property type="protein sequence ID" value="RIJ41587.1"/>
    <property type="molecule type" value="Genomic_DNA"/>
</dbReference>
<gene>
    <name evidence="2" type="ORF">D1627_06025</name>
</gene>
<accession>A0A399SI96</accession>
<feature type="chain" id="PRO_5017188312" description="Lipoprotein" evidence="1">
    <location>
        <begin position="28"/>
        <end position="202"/>
    </location>
</feature>
<dbReference type="Proteomes" id="UP000266005">
    <property type="component" value="Unassembled WGS sequence"/>
</dbReference>
<comment type="caution">
    <text evidence="2">The sequence shown here is derived from an EMBL/GenBank/DDBJ whole genome shotgun (WGS) entry which is preliminary data.</text>
</comment>